<comment type="caution">
    <text evidence="2">The sequence shown here is derived from an EMBL/GenBank/DDBJ whole genome shotgun (WGS) entry which is preliminary data.</text>
</comment>
<accession>A0AAP0S1A9</accession>
<dbReference type="PANTHER" id="PTHR34936:SF2">
    <property type="entry name" value="EXPRESSED PROTEIN"/>
    <property type="match status" value="1"/>
</dbReference>
<name>A0AAP0S1A9_LIQFO</name>
<keyword evidence="3" id="KW-1185">Reference proteome</keyword>
<feature type="transmembrane region" description="Helical" evidence="1">
    <location>
        <begin position="67"/>
        <end position="86"/>
    </location>
</feature>
<reference evidence="2 3" key="1">
    <citation type="journal article" date="2024" name="Plant J.">
        <title>Genome sequences and population genomics reveal climatic adaptation and genomic divergence between two closely related sweetgum species.</title>
        <authorList>
            <person name="Xu W.Q."/>
            <person name="Ren C.Q."/>
            <person name="Zhang X.Y."/>
            <person name="Comes H.P."/>
            <person name="Liu X.H."/>
            <person name="Li Y.G."/>
            <person name="Kettle C.J."/>
            <person name="Jalonen R."/>
            <person name="Gaisberger H."/>
            <person name="Ma Y.Z."/>
            <person name="Qiu Y.X."/>
        </authorList>
    </citation>
    <scope>NUCLEOTIDE SEQUENCE [LARGE SCALE GENOMIC DNA]</scope>
    <source>
        <strain evidence="2">Hangzhou</strain>
    </source>
</reference>
<dbReference type="AlphaFoldDB" id="A0AAP0S1A9"/>
<dbReference type="Proteomes" id="UP001415857">
    <property type="component" value="Unassembled WGS sequence"/>
</dbReference>
<keyword evidence="1" id="KW-0472">Membrane</keyword>
<gene>
    <name evidence="2" type="ORF">L1049_024615</name>
</gene>
<keyword evidence="1" id="KW-0812">Transmembrane</keyword>
<evidence type="ECO:0000313" key="2">
    <source>
        <dbReference type="EMBL" id="KAK9285422.1"/>
    </source>
</evidence>
<evidence type="ECO:0000256" key="1">
    <source>
        <dbReference type="SAM" id="Phobius"/>
    </source>
</evidence>
<evidence type="ECO:0000313" key="3">
    <source>
        <dbReference type="Proteomes" id="UP001415857"/>
    </source>
</evidence>
<dbReference type="EMBL" id="JBBPBK010000005">
    <property type="protein sequence ID" value="KAK9285422.1"/>
    <property type="molecule type" value="Genomic_DNA"/>
</dbReference>
<proteinExistence type="predicted"/>
<organism evidence="2 3">
    <name type="scientific">Liquidambar formosana</name>
    <name type="common">Formosan gum</name>
    <dbReference type="NCBI Taxonomy" id="63359"/>
    <lineage>
        <taxon>Eukaryota</taxon>
        <taxon>Viridiplantae</taxon>
        <taxon>Streptophyta</taxon>
        <taxon>Embryophyta</taxon>
        <taxon>Tracheophyta</taxon>
        <taxon>Spermatophyta</taxon>
        <taxon>Magnoliopsida</taxon>
        <taxon>eudicotyledons</taxon>
        <taxon>Gunneridae</taxon>
        <taxon>Pentapetalae</taxon>
        <taxon>Saxifragales</taxon>
        <taxon>Altingiaceae</taxon>
        <taxon>Liquidambar</taxon>
    </lineage>
</organism>
<feature type="transmembrane region" description="Helical" evidence="1">
    <location>
        <begin position="41"/>
        <end position="61"/>
    </location>
</feature>
<dbReference type="PANTHER" id="PTHR34936">
    <property type="entry name" value="EXPRESSED PROTEIN"/>
    <property type="match status" value="1"/>
</dbReference>
<protein>
    <submittedName>
        <fullName evidence="2">Uncharacterized protein</fullName>
    </submittedName>
</protein>
<keyword evidence="1" id="KW-1133">Transmembrane helix</keyword>
<sequence>MPTSCQHILLVAFFSNTTFVSEILGDFCSVSKVGEDLRADVAVAIFWALLFKALLVSSYVALYFRHFWLSFFIMCLSILLPVRLRINRQAVVRKRERRLPLSM</sequence>